<dbReference type="EMBL" id="CAJPUY010000017">
    <property type="protein sequence ID" value="CAG2151528.1"/>
    <property type="molecule type" value="Genomic_DNA"/>
</dbReference>
<dbReference type="Proteomes" id="UP000672934">
    <property type="component" value="Unassembled WGS sequence"/>
</dbReference>
<dbReference type="RefSeq" id="WP_211949330.1">
    <property type="nucleotide sequence ID" value="NZ_CAJPUY010000017.1"/>
</dbReference>
<comment type="caution">
    <text evidence="1">The sequence shown here is derived from an EMBL/GenBank/DDBJ whole genome shotgun (WGS) entry which is preliminary data.</text>
</comment>
<evidence type="ECO:0000313" key="1">
    <source>
        <dbReference type="EMBL" id="CAG2151528.1"/>
    </source>
</evidence>
<protein>
    <submittedName>
        <fullName evidence="1">Uncharacterized protein</fullName>
    </submittedName>
</protein>
<organism evidence="1 2">
    <name type="scientific">Cupriavidus yeoncheonensis</name>
    <dbReference type="NCBI Taxonomy" id="1462994"/>
    <lineage>
        <taxon>Bacteria</taxon>
        <taxon>Pseudomonadati</taxon>
        <taxon>Pseudomonadota</taxon>
        <taxon>Betaproteobacteria</taxon>
        <taxon>Burkholderiales</taxon>
        <taxon>Burkholderiaceae</taxon>
        <taxon>Cupriavidus</taxon>
    </lineage>
</organism>
<name>A0A916IXF7_9BURK</name>
<proteinExistence type="predicted"/>
<sequence length="60" mass="6903">MPFRLRFSPNDIYPDALEARLAELHEIAADVQRAQERLWRKHGTLLPQGAASQDNPPTRH</sequence>
<reference evidence="1" key="1">
    <citation type="submission" date="2021-03" db="EMBL/GenBank/DDBJ databases">
        <authorList>
            <person name="Peeters C."/>
        </authorList>
    </citation>
    <scope>NUCLEOTIDE SEQUENCE</scope>
    <source>
        <strain evidence="1">LMG 31506</strain>
    </source>
</reference>
<gene>
    <name evidence="1" type="ORF">LMG31506_04435</name>
</gene>
<evidence type="ECO:0000313" key="2">
    <source>
        <dbReference type="Proteomes" id="UP000672934"/>
    </source>
</evidence>
<keyword evidence="2" id="KW-1185">Reference proteome</keyword>
<dbReference type="AlphaFoldDB" id="A0A916IXF7"/>
<accession>A0A916IXF7</accession>